<feature type="domain" description="YknX-like C-terminal permuted SH3-like" evidence="5">
    <location>
        <begin position="325"/>
        <end position="391"/>
    </location>
</feature>
<dbReference type="Gene3D" id="2.40.50.100">
    <property type="match status" value="1"/>
</dbReference>
<feature type="coiled-coil region" evidence="3">
    <location>
        <begin position="112"/>
        <end position="153"/>
    </location>
</feature>
<evidence type="ECO:0000256" key="3">
    <source>
        <dbReference type="SAM" id="Coils"/>
    </source>
</evidence>
<dbReference type="InterPro" id="IPR058637">
    <property type="entry name" value="YknX-like_C"/>
</dbReference>
<dbReference type="GO" id="GO:0015562">
    <property type="term" value="F:efflux transmembrane transporter activity"/>
    <property type="evidence" value="ECO:0007669"/>
    <property type="project" value="TreeGrafter"/>
</dbReference>
<dbReference type="RefSeq" id="WP_198881560.1">
    <property type="nucleotide sequence ID" value="NZ_JAEKJA010000006.1"/>
</dbReference>
<evidence type="ECO:0000313" key="7">
    <source>
        <dbReference type="Proteomes" id="UP000609531"/>
    </source>
</evidence>
<dbReference type="GO" id="GO:1990281">
    <property type="term" value="C:efflux pump complex"/>
    <property type="evidence" value="ECO:0007669"/>
    <property type="project" value="TreeGrafter"/>
</dbReference>
<dbReference type="EMBL" id="JAEKJA010000006">
    <property type="protein sequence ID" value="MBJ3775655.1"/>
    <property type="molecule type" value="Genomic_DNA"/>
</dbReference>
<dbReference type="Proteomes" id="UP000609531">
    <property type="component" value="Unassembled WGS sequence"/>
</dbReference>
<name>A0A934IN43_9HYPH</name>
<dbReference type="AlphaFoldDB" id="A0A934IN43"/>
<dbReference type="InterPro" id="IPR006143">
    <property type="entry name" value="RND_pump_MFP"/>
</dbReference>
<organism evidence="6 7">
    <name type="scientific">Acuticoccus mangrovi</name>
    <dbReference type="NCBI Taxonomy" id="2796142"/>
    <lineage>
        <taxon>Bacteria</taxon>
        <taxon>Pseudomonadati</taxon>
        <taxon>Pseudomonadota</taxon>
        <taxon>Alphaproteobacteria</taxon>
        <taxon>Hyphomicrobiales</taxon>
        <taxon>Amorphaceae</taxon>
        <taxon>Acuticoccus</taxon>
    </lineage>
</organism>
<reference evidence="6" key="1">
    <citation type="submission" date="2020-12" db="EMBL/GenBank/DDBJ databases">
        <title>Bacterial taxonomy.</title>
        <authorList>
            <person name="Pan X."/>
        </authorList>
    </citation>
    <scope>NUCLEOTIDE SEQUENCE</scope>
    <source>
        <strain evidence="6">B2012</strain>
    </source>
</reference>
<protein>
    <submittedName>
        <fullName evidence="6">Efflux RND transporter periplasmic adaptor subunit</fullName>
    </submittedName>
</protein>
<comment type="caution">
    <text evidence="6">The sequence shown here is derived from an EMBL/GenBank/DDBJ whole genome shotgun (WGS) entry which is preliminary data.</text>
</comment>
<evidence type="ECO:0000256" key="4">
    <source>
        <dbReference type="SAM" id="Phobius"/>
    </source>
</evidence>
<dbReference type="PANTHER" id="PTHR30469">
    <property type="entry name" value="MULTIDRUG RESISTANCE PROTEIN MDTA"/>
    <property type="match status" value="1"/>
</dbReference>
<dbReference type="Gene3D" id="2.40.420.20">
    <property type="match status" value="1"/>
</dbReference>
<comment type="similarity">
    <text evidence="1">Belongs to the membrane fusion protein (MFP) (TC 8.A.1) family.</text>
</comment>
<dbReference type="PANTHER" id="PTHR30469:SF15">
    <property type="entry name" value="HLYD FAMILY OF SECRETION PROTEINS"/>
    <property type="match status" value="1"/>
</dbReference>
<keyword evidence="2" id="KW-0813">Transport</keyword>
<dbReference type="NCBIfam" id="TIGR01730">
    <property type="entry name" value="RND_mfp"/>
    <property type="match status" value="1"/>
</dbReference>
<keyword evidence="4" id="KW-1133">Transmembrane helix</keyword>
<feature type="transmembrane region" description="Helical" evidence="4">
    <location>
        <begin position="7"/>
        <end position="27"/>
    </location>
</feature>
<keyword evidence="3" id="KW-0175">Coiled coil</keyword>
<accession>A0A934IN43</accession>
<evidence type="ECO:0000256" key="1">
    <source>
        <dbReference type="ARBA" id="ARBA00009477"/>
    </source>
</evidence>
<dbReference type="Gene3D" id="2.40.30.170">
    <property type="match status" value="1"/>
</dbReference>
<evidence type="ECO:0000259" key="5">
    <source>
        <dbReference type="Pfam" id="PF25989"/>
    </source>
</evidence>
<gene>
    <name evidence="6" type="ORF">JCR33_08165</name>
</gene>
<proteinExistence type="inferred from homology"/>
<dbReference type="FunFam" id="2.40.420.20:FF:000006">
    <property type="entry name" value="RND family efflux transporter MFP subunit"/>
    <property type="match status" value="1"/>
</dbReference>
<sequence>MPSSNVALRIAAFPLIVAAGVMVFAFWPGTASPSADPHVETKFPSISVVRADTGAIASRVRVTGTLVARSLSMVRVELDGARVVELAAEVGDVVAKGDLLARLDGTTIEIERQGNEARLNRANAAIDQAQSAIEDAEAAHERSRSDLERARKLSAKGVVSDATLEEKIYSERSTGSALEAARHGLRLAKADRDILLSERRDIETRLAWTTVSAPVDGLVLQRNINFGSPAARSGDDLFVIADHGTVEMEGRIPQMDLARIGQGAAAEIHVPGYRQAFAGTVRLIKPELTSAGRMGIVRIALEADVPLPIGAFARGEVVVGHHAAVLVPSSAVISKDGRAEVYVVEGDVVHPRAVATGLRSGEMVEIVSGLDAGETVVLKSARFLDDGDRIEPVDSLAGIASAGAVSMAAGE</sequence>
<keyword evidence="4" id="KW-0812">Transmembrane</keyword>
<evidence type="ECO:0000256" key="2">
    <source>
        <dbReference type="ARBA" id="ARBA00022448"/>
    </source>
</evidence>
<keyword evidence="7" id="KW-1185">Reference proteome</keyword>
<dbReference type="SUPFAM" id="SSF111369">
    <property type="entry name" value="HlyD-like secretion proteins"/>
    <property type="match status" value="1"/>
</dbReference>
<evidence type="ECO:0000313" key="6">
    <source>
        <dbReference type="EMBL" id="MBJ3775655.1"/>
    </source>
</evidence>
<dbReference type="Gene3D" id="1.10.287.470">
    <property type="entry name" value="Helix hairpin bin"/>
    <property type="match status" value="1"/>
</dbReference>
<dbReference type="Pfam" id="PF25989">
    <property type="entry name" value="YknX_C"/>
    <property type="match status" value="1"/>
</dbReference>
<keyword evidence="4" id="KW-0472">Membrane</keyword>